<evidence type="ECO:0000313" key="1">
    <source>
        <dbReference type="EMBL" id="KAJ4342726.1"/>
    </source>
</evidence>
<name>A0A9W8X6X5_9PLEO</name>
<dbReference type="Pfam" id="PF12138">
    <property type="entry name" value="Spherulin4"/>
    <property type="match status" value="1"/>
</dbReference>
<sequence length="328" mass="36882">MSSPRKPRLGVVTSFHSNRDSLTTRNVSGPFSLAIPGRKSKRSSRPASIPLSIRPASSIYSQDQDFDELEDKDKIAPLKPAVIVAERPTRPHPENRQSRALAAIVQHQDVKFTVIINPDDGPGNGTRPSAEYVDVLNALEVYPHVQTLGYVRTDRGTRDNATVRAEIGKYSGWSKFQDLRLNGIFFDQTPYKDEGTASEYLRNISATVRHSKGFLEPALVVHNPGCVPDASLVQYRTDMVVIFEGAYSDLPGREQLSNSVRELEKHSLHRQNFGLLIHTTPSNTGNVRLRKIVDNVRRSVEWVYITDLTEDVYGGYGSLWEKWLDLVW</sequence>
<dbReference type="AlphaFoldDB" id="A0A9W8X6X5"/>
<organism evidence="1 2">
    <name type="scientific">Didymella glomerata</name>
    <dbReference type="NCBI Taxonomy" id="749621"/>
    <lineage>
        <taxon>Eukaryota</taxon>
        <taxon>Fungi</taxon>
        <taxon>Dikarya</taxon>
        <taxon>Ascomycota</taxon>
        <taxon>Pezizomycotina</taxon>
        <taxon>Dothideomycetes</taxon>
        <taxon>Pleosporomycetidae</taxon>
        <taxon>Pleosporales</taxon>
        <taxon>Pleosporineae</taxon>
        <taxon>Didymellaceae</taxon>
        <taxon>Didymella</taxon>
    </lineage>
</organism>
<reference evidence="1" key="1">
    <citation type="submission" date="2022-10" db="EMBL/GenBank/DDBJ databases">
        <title>Tapping the CABI collections for fungal endophytes: first genome assemblies for Collariella, Neodidymelliopsis, Ascochyta clinopodiicola, Didymella pomorum, Didymosphaeria variabile, Neocosmospora piperis and Neocucurbitaria cava.</title>
        <authorList>
            <person name="Hill R."/>
        </authorList>
    </citation>
    <scope>NUCLEOTIDE SEQUENCE</scope>
    <source>
        <strain evidence="1">IMI 360193</strain>
    </source>
</reference>
<keyword evidence="2" id="KW-1185">Reference proteome</keyword>
<dbReference type="EMBL" id="JAPEUV010000005">
    <property type="protein sequence ID" value="KAJ4342726.1"/>
    <property type="molecule type" value="Genomic_DNA"/>
</dbReference>
<gene>
    <name evidence="1" type="ORF">N0V87_000935</name>
</gene>
<dbReference type="InterPro" id="IPR021986">
    <property type="entry name" value="Spherulin4"/>
</dbReference>
<dbReference type="Proteomes" id="UP001140562">
    <property type="component" value="Unassembled WGS sequence"/>
</dbReference>
<dbReference type="OrthoDB" id="5342184at2759"/>
<dbReference type="PANTHER" id="PTHR35040:SF7">
    <property type="entry name" value="FIBRONECTIN TYPE-III DOMAIN-CONTAINING PROTEIN-RELATED"/>
    <property type="match status" value="1"/>
</dbReference>
<evidence type="ECO:0000313" key="2">
    <source>
        <dbReference type="Proteomes" id="UP001140562"/>
    </source>
</evidence>
<comment type="caution">
    <text evidence="1">The sequence shown here is derived from an EMBL/GenBank/DDBJ whole genome shotgun (WGS) entry which is preliminary data.</text>
</comment>
<dbReference type="PANTHER" id="PTHR35040">
    <property type="match status" value="1"/>
</dbReference>
<protein>
    <submittedName>
        <fullName evidence="1">Uncharacterized protein</fullName>
    </submittedName>
</protein>
<proteinExistence type="predicted"/>
<accession>A0A9W8X6X5</accession>